<protein>
    <submittedName>
        <fullName evidence="1">(rape) hypothetical protein</fullName>
    </submittedName>
</protein>
<name>A0A816IBS1_BRANA</name>
<organism evidence="1">
    <name type="scientific">Brassica napus</name>
    <name type="common">Rape</name>
    <dbReference type="NCBI Taxonomy" id="3708"/>
    <lineage>
        <taxon>Eukaryota</taxon>
        <taxon>Viridiplantae</taxon>
        <taxon>Streptophyta</taxon>
        <taxon>Embryophyta</taxon>
        <taxon>Tracheophyta</taxon>
        <taxon>Spermatophyta</taxon>
        <taxon>Magnoliopsida</taxon>
        <taxon>eudicotyledons</taxon>
        <taxon>Gunneridae</taxon>
        <taxon>Pentapetalae</taxon>
        <taxon>rosids</taxon>
        <taxon>malvids</taxon>
        <taxon>Brassicales</taxon>
        <taxon>Brassicaceae</taxon>
        <taxon>Brassiceae</taxon>
        <taxon>Brassica</taxon>
    </lineage>
</organism>
<dbReference type="EMBL" id="HG994367">
    <property type="protein sequence ID" value="CAF1708208.1"/>
    <property type="molecule type" value="Genomic_DNA"/>
</dbReference>
<dbReference type="Proteomes" id="UP001295469">
    <property type="component" value="Chromosome C03"/>
</dbReference>
<sequence length="197" mass="21207">MASNDGKPFWMKHAEDAQIKDQGVKDAAAKAAFEATFQGVDSGSLIIVSRVVFIVQRKVAFGGVEPVSQPPWRSEQTGTSTAFALPGPEGSKSVQKGVTENALVFGPTLQPKLFQVLLTFAVYSSSVFDSCLIIIFTAHPGALGLGYWSINCALALEKESMRTWKCKAKRDKKLLRRVHGGLAFIIAETDSASSPTT</sequence>
<gene>
    <name evidence="1" type="ORF">DARMORV10_C03P67510.1</name>
</gene>
<proteinExistence type="predicted"/>
<accession>A0A816IBS1</accession>
<dbReference type="AlphaFoldDB" id="A0A816IBS1"/>
<reference evidence="1" key="1">
    <citation type="submission" date="2021-01" db="EMBL/GenBank/DDBJ databases">
        <authorList>
            <consortium name="Genoscope - CEA"/>
            <person name="William W."/>
        </authorList>
    </citation>
    <scope>NUCLEOTIDE SEQUENCE</scope>
</reference>
<evidence type="ECO:0000313" key="1">
    <source>
        <dbReference type="EMBL" id="CAF1708208.1"/>
    </source>
</evidence>